<reference evidence="3" key="3">
    <citation type="submission" date="2020-05" db="UniProtKB">
        <authorList>
            <consortium name="EnsemblMetazoa"/>
        </authorList>
    </citation>
    <scope>IDENTIFICATION</scope>
    <source>
        <strain evidence="3">USDA</strain>
    </source>
</reference>
<dbReference type="EnsemblMetazoa" id="PHUM593390-RA">
    <property type="protein sequence ID" value="PHUM593390-PA"/>
    <property type="gene ID" value="PHUM593390"/>
</dbReference>
<dbReference type="HOGENOM" id="CLU_003251_0_0_1"/>
<dbReference type="GeneID" id="8232816"/>
<dbReference type="VEuPathDB" id="VectorBase:PHUM593390"/>
<keyword evidence="4" id="KW-1185">Reference proteome</keyword>
<evidence type="ECO:0000313" key="3">
    <source>
        <dbReference type="EnsemblMetazoa" id="PHUM593390-PA"/>
    </source>
</evidence>
<dbReference type="CTD" id="8232816"/>
<reference evidence="2" key="2">
    <citation type="submission" date="2007-04" db="EMBL/GenBank/DDBJ databases">
        <title>The genome of the human body louse.</title>
        <authorList>
            <consortium name="The Human Body Louse Genome Consortium"/>
            <person name="Kirkness E."/>
            <person name="Walenz B."/>
            <person name="Hass B."/>
            <person name="Bruggner R."/>
            <person name="Strausberg R."/>
        </authorList>
    </citation>
    <scope>NUCLEOTIDE SEQUENCE</scope>
    <source>
        <strain evidence="2">USDA</strain>
    </source>
</reference>
<dbReference type="eggNOG" id="ENOG502QSEC">
    <property type="taxonomic scope" value="Eukaryota"/>
</dbReference>
<evidence type="ECO:0000313" key="2">
    <source>
        <dbReference type="EMBL" id="EEB19842.1"/>
    </source>
</evidence>
<dbReference type="Pfam" id="PF23150">
    <property type="entry name" value="CFAP61_dimer"/>
    <property type="match status" value="1"/>
</dbReference>
<evidence type="ECO:0000259" key="1">
    <source>
        <dbReference type="Pfam" id="PF23150"/>
    </source>
</evidence>
<dbReference type="AlphaFoldDB" id="E0W2I6"/>
<proteinExistence type="predicted"/>
<dbReference type="PANTHER" id="PTHR21178:SF8">
    <property type="entry name" value="CILIA- AND FLAGELLA-ASSOCIATED PROTEIN 61"/>
    <property type="match status" value="1"/>
</dbReference>
<dbReference type="InterPro" id="IPR038884">
    <property type="entry name" value="CFAP61"/>
</dbReference>
<protein>
    <recommendedName>
        <fullName evidence="1">CFAP61 dimerisation domain-containing protein</fullName>
    </recommendedName>
</protein>
<dbReference type="InterPro" id="IPR056299">
    <property type="entry name" value="CFAP61_dimer"/>
</dbReference>
<dbReference type="SUPFAM" id="SSF51905">
    <property type="entry name" value="FAD/NAD(P)-binding domain"/>
    <property type="match status" value="1"/>
</dbReference>
<dbReference type="OrthoDB" id="382863at2759"/>
<dbReference type="EMBL" id="DS235878">
    <property type="protein sequence ID" value="EEB19842.1"/>
    <property type="molecule type" value="Genomic_DNA"/>
</dbReference>
<dbReference type="Proteomes" id="UP000009046">
    <property type="component" value="Unassembled WGS sequence"/>
</dbReference>
<name>E0W2I6_PEDHC</name>
<dbReference type="InParanoid" id="E0W2I6"/>
<accession>E0W2I6</accession>
<organism>
    <name type="scientific">Pediculus humanus subsp. corporis</name>
    <name type="common">Body louse</name>
    <dbReference type="NCBI Taxonomy" id="121224"/>
    <lineage>
        <taxon>Eukaryota</taxon>
        <taxon>Metazoa</taxon>
        <taxon>Ecdysozoa</taxon>
        <taxon>Arthropoda</taxon>
        <taxon>Hexapoda</taxon>
        <taxon>Insecta</taxon>
        <taxon>Pterygota</taxon>
        <taxon>Neoptera</taxon>
        <taxon>Paraneoptera</taxon>
        <taxon>Psocodea</taxon>
        <taxon>Troctomorpha</taxon>
        <taxon>Phthiraptera</taxon>
        <taxon>Anoplura</taxon>
        <taxon>Pediculidae</taxon>
        <taxon>Pediculus</taxon>
    </lineage>
</organism>
<dbReference type="FunCoup" id="E0W2I6">
    <property type="interactions" value="2"/>
</dbReference>
<dbReference type="PANTHER" id="PTHR21178">
    <property type="entry name" value="CILIA- AND FLAGELLA-ASSOCIATED PROTEIN 61"/>
    <property type="match status" value="1"/>
</dbReference>
<sequence length="904" mass="105119">MLRFLNWQPTLCASEEDLSSNGENERLKRYNELTRSMSELLHETLNLKLAPKFTAHALGSKFVGKKEKSKKSFSKKADLYADDKWVSADETSVTAEQSLISLQYYNLPVYHGSPNAFCVEFFAVHHNFDERLCLGFIEAAFEVFQDLDYCIFTIPSQSPTFPLLDLFTRVTPRPLKRFKQELYVCHRSSIMITFMRVRRVNKSDLDEIANLLNGIKNKDFIYADIASSCFYTDSAYQAFVLVCFKSIVGVAVVCDLLDFDMHKIDYHAILKHLILSPIYQAHGRFFLRDIMRMADTTALYRTRYEEAEGNWSSSIINVLGQLVPVKPKRTFHVPSLGTNVPPPHFLIEEEPFSLYHINSRICGVKKFSCNINVVVVGASRTAFAFLEYVFFSPSATYVTYNNFTLVDPHGLSTDLPTHPARDCIFPFRGKFSRYYKIQICLKAYVNYVYGIMTSINRVEKYITINNDLTLPYDYLILLCGRQYVMPVPFSTVSEFKECRRRFRPRCTLFKYLTNLQSKEKEFETPYPSNVFIINSLVDATNVFISLQYLIHKRKGSVINTLKDLKIDHYQGYILHDWNFCDNNQIQSATFHAEKPINEASLVYDGKLVINSSFQTNDEYIYAAGGLTKYKRKYYATDRNHKYYNANELAEIIRKKIDPTMEDTENEKPSELVPDMKEPLIFYGSLPGDWNFLHIKRPGKNKEIDTNTTIQQIGDILITGDCKMSNGNGYFKLTLDDFGFVMDIMLFGKHEKLLNDLLVRFDLGMINDFYSYFREPWTYAIYHDEFKFVQSDNYKLLEEEVPPENSEKIVDMVMKTLKASNWQRPRNESIREIKAHFNQSNVKQRIIDNILDFLYYYEEPFPMYATPKILQALLRDSNSSVLHKLPPHEGSTKSSIRISDMVHRY</sequence>
<evidence type="ECO:0000313" key="4">
    <source>
        <dbReference type="Proteomes" id="UP000009046"/>
    </source>
</evidence>
<dbReference type="STRING" id="121224.E0W2I6"/>
<dbReference type="EMBL" id="AAZO01007230">
    <property type="status" value="NOT_ANNOTATED_CDS"/>
    <property type="molecule type" value="Genomic_DNA"/>
</dbReference>
<feature type="domain" description="CFAP61 dimerisation" evidence="1">
    <location>
        <begin position="673"/>
        <end position="780"/>
    </location>
</feature>
<dbReference type="KEGG" id="phu:Phum_PHUM593390"/>
<gene>
    <name evidence="3" type="primary">8232816</name>
    <name evidence="2" type="ORF">Phum_PHUM593390</name>
</gene>
<dbReference type="InterPro" id="IPR036188">
    <property type="entry name" value="FAD/NAD-bd_sf"/>
</dbReference>
<dbReference type="RefSeq" id="XP_002432580.1">
    <property type="nucleotide sequence ID" value="XM_002432535.1"/>
</dbReference>
<reference evidence="2" key="1">
    <citation type="submission" date="2007-04" db="EMBL/GenBank/DDBJ databases">
        <title>Annotation of Pediculus humanus corporis strain USDA.</title>
        <authorList>
            <person name="Kirkness E."/>
            <person name="Hannick L."/>
            <person name="Hass B."/>
            <person name="Bruggner R."/>
            <person name="Lawson D."/>
            <person name="Bidwell S."/>
            <person name="Joardar V."/>
            <person name="Caler E."/>
            <person name="Walenz B."/>
            <person name="Inman J."/>
            <person name="Schobel S."/>
            <person name="Galinsky K."/>
            <person name="Amedeo P."/>
            <person name="Strausberg R."/>
        </authorList>
    </citation>
    <scope>NUCLEOTIDE SEQUENCE</scope>
    <source>
        <strain evidence="2">USDA</strain>
    </source>
</reference>
<dbReference type="OMA" id="FNDEDHA"/>